<keyword evidence="2" id="KW-1185">Reference proteome</keyword>
<accession>A0A916JNY6</accession>
<sequence length="282" mass="32476">MKNIHIGILLLGFAIISCNSEESHPKPDFDYELSELEKEIMDQMLDSISDDLGQHRGYQEKDGKIYHLWVHGGNWSKEYSLVEEADPSTFTTIKHDLKIDLGKDSKNVYVDATVLANADPTSFEQVKGYFWKDKNIAYLLQYGKQRQLIEGADPSTFEVIGDFDWSKDKKNVYSKFYKLPESTPSEFIVLSENWGKDNHFFYHNSNRLDSLDYGTAEIISEYYIKDKSNVYFENVIVPGANPLTFVADGVGSFGHDDKNMYSWTKNKGPITDDYKKTYIDKE</sequence>
<dbReference type="Proteomes" id="UP000683507">
    <property type="component" value="Chromosome"/>
</dbReference>
<gene>
    <name evidence="1" type="ORF">CRYO30217_02317</name>
</gene>
<evidence type="ECO:0000313" key="2">
    <source>
        <dbReference type="Proteomes" id="UP000683507"/>
    </source>
</evidence>
<dbReference type="RefSeq" id="WP_258542548.1">
    <property type="nucleotide sequence ID" value="NZ_OU015584.1"/>
</dbReference>
<dbReference type="PROSITE" id="PS51257">
    <property type="entry name" value="PROKAR_LIPOPROTEIN"/>
    <property type="match status" value="1"/>
</dbReference>
<protein>
    <recommendedName>
        <fullName evidence="3">DKNYY family protein</fullName>
    </recommendedName>
</protein>
<evidence type="ECO:0000313" key="1">
    <source>
        <dbReference type="EMBL" id="CAG5083874.1"/>
    </source>
</evidence>
<dbReference type="KEGG" id="ptan:CRYO30217_02317"/>
<dbReference type="EMBL" id="OU015584">
    <property type="protein sequence ID" value="CAG5083874.1"/>
    <property type="molecule type" value="Genomic_DNA"/>
</dbReference>
<organism evidence="1 2">
    <name type="scientific">Parvicella tangerina</name>
    <dbReference type="NCBI Taxonomy" id="2829795"/>
    <lineage>
        <taxon>Bacteria</taxon>
        <taxon>Pseudomonadati</taxon>
        <taxon>Bacteroidota</taxon>
        <taxon>Flavobacteriia</taxon>
        <taxon>Flavobacteriales</taxon>
        <taxon>Parvicellaceae</taxon>
        <taxon>Parvicella</taxon>
    </lineage>
</organism>
<dbReference type="Pfam" id="PF13644">
    <property type="entry name" value="DKNYY"/>
    <property type="match status" value="1"/>
</dbReference>
<name>A0A916JNY6_9FLAO</name>
<proteinExistence type="predicted"/>
<evidence type="ECO:0008006" key="3">
    <source>
        <dbReference type="Google" id="ProtNLM"/>
    </source>
</evidence>
<dbReference type="InterPro" id="IPR027375">
    <property type="entry name" value="DKNYY"/>
</dbReference>
<dbReference type="AlphaFoldDB" id="A0A916JNY6"/>
<reference evidence="1" key="1">
    <citation type="submission" date="2021-04" db="EMBL/GenBank/DDBJ databases">
        <authorList>
            <person name="Rodrigo-Torres L."/>
            <person name="Arahal R. D."/>
            <person name="Lucena T."/>
        </authorList>
    </citation>
    <scope>NUCLEOTIDE SEQUENCE</scope>
    <source>
        <strain evidence="1">AS29M-1</strain>
    </source>
</reference>